<proteinExistence type="predicted"/>
<protein>
    <submittedName>
        <fullName evidence="2">Uncharacterized protein</fullName>
    </submittedName>
</protein>
<dbReference type="EMBL" id="KV750225">
    <property type="protein sequence ID" value="OCL05716.1"/>
    <property type="molecule type" value="Genomic_DNA"/>
</dbReference>
<keyword evidence="1" id="KW-0812">Transmembrane</keyword>
<feature type="transmembrane region" description="Helical" evidence="1">
    <location>
        <begin position="84"/>
        <end position="102"/>
    </location>
</feature>
<accession>A0A8E2EVM4</accession>
<feature type="transmembrane region" description="Helical" evidence="1">
    <location>
        <begin position="142"/>
        <end position="163"/>
    </location>
</feature>
<keyword evidence="1" id="KW-1133">Transmembrane helix</keyword>
<evidence type="ECO:0000313" key="3">
    <source>
        <dbReference type="Proteomes" id="UP000250140"/>
    </source>
</evidence>
<keyword evidence="3" id="KW-1185">Reference proteome</keyword>
<dbReference type="AlphaFoldDB" id="A0A8E2EVM4"/>
<sequence length="189" mass="20441">MLHYIYTFSFPKHLITATVFILTYHTQFTDAIGSQVDATSNSDPPSSPSANSDLYGTGVRVGLYLQGFGLLLNMLRNLEDSGRGIMLACGGIALSIMVSWTILVSQKAISACEAYLVLALTFCAITSATPSLRQLEILIREGVGLTVLILASCWVGTAAIAFYSRLCLTLPLLETKNTVWFFTEVSLTG</sequence>
<evidence type="ECO:0000256" key="1">
    <source>
        <dbReference type="SAM" id="Phobius"/>
    </source>
</evidence>
<dbReference type="OrthoDB" id="3945378at2759"/>
<gene>
    <name evidence="2" type="ORF">AOQ84DRAFT_224584</name>
</gene>
<name>A0A8E2EVM4_9PEZI</name>
<organism evidence="2 3">
    <name type="scientific">Glonium stellatum</name>
    <dbReference type="NCBI Taxonomy" id="574774"/>
    <lineage>
        <taxon>Eukaryota</taxon>
        <taxon>Fungi</taxon>
        <taxon>Dikarya</taxon>
        <taxon>Ascomycota</taxon>
        <taxon>Pezizomycotina</taxon>
        <taxon>Dothideomycetes</taxon>
        <taxon>Pleosporomycetidae</taxon>
        <taxon>Gloniales</taxon>
        <taxon>Gloniaceae</taxon>
        <taxon>Glonium</taxon>
    </lineage>
</organism>
<dbReference type="Proteomes" id="UP000250140">
    <property type="component" value="Unassembled WGS sequence"/>
</dbReference>
<feature type="transmembrane region" description="Helical" evidence="1">
    <location>
        <begin position="108"/>
        <end position="130"/>
    </location>
</feature>
<reference evidence="2 3" key="1">
    <citation type="journal article" date="2016" name="Nat. Commun.">
        <title>Ectomycorrhizal ecology is imprinted in the genome of the dominant symbiotic fungus Cenococcum geophilum.</title>
        <authorList>
            <consortium name="DOE Joint Genome Institute"/>
            <person name="Peter M."/>
            <person name="Kohler A."/>
            <person name="Ohm R.A."/>
            <person name="Kuo A."/>
            <person name="Krutzmann J."/>
            <person name="Morin E."/>
            <person name="Arend M."/>
            <person name="Barry K.W."/>
            <person name="Binder M."/>
            <person name="Choi C."/>
            <person name="Clum A."/>
            <person name="Copeland A."/>
            <person name="Grisel N."/>
            <person name="Haridas S."/>
            <person name="Kipfer T."/>
            <person name="LaButti K."/>
            <person name="Lindquist E."/>
            <person name="Lipzen A."/>
            <person name="Maire R."/>
            <person name="Meier B."/>
            <person name="Mihaltcheva S."/>
            <person name="Molinier V."/>
            <person name="Murat C."/>
            <person name="Poggeler S."/>
            <person name="Quandt C.A."/>
            <person name="Sperisen C."/>
            <person name="Tritt A."/>
            <person name="Tisserant E."/>
            <person name="Crous P.W."/>
            <person name="Henrissat B."/>
            <person name="Nehls U."/>
            <person name="Egli S."/>
            <person name="Spatafora J.W."/>
            <person name="Grigoriev I.V."/>
            <person name="Martin F.M."/>
        </authorList>
    </citation>
    <scope>NUCLEOTIDE SEQUENCE [LARGE SCALE GENOMIC DNA]</scope>
    <source>
        <strain evidence="2 3">CBS 207.34</strain>
    </source>
</reference>
<keyword evidence="1" id="KW-0472">Membrane</keyword>
<evidence type="ECO:0000313" key="2">
    <source>
        <dbReference type="EMBL" id="OCL05716.1"/>
    </source>
</evidence>